<dbReference type="Proteomes" id="UP000275772">
    <property type="component" value="Unassembled WGS sequence"/>
</dbReference>
<accession>A0A383UXF8</accession>
<name>A0A383UXF8_BLUHO</name>
<gene>
    <name evidence="2" type="ORF">BLGHR1_15394</name>
</gene>
<organism evidence="2 3">
    <name type="scientific">Blumeria hordei</name>
    <name type="common">Barley powdery mildew</name>
    <name type="synonym">Blumeria graminis f. sp. hordei</name>
    <dbReference type="NCBI Taxonomy" id="2867405"/>
    <lineage>
        <taxon>Eukaryota</taxon>
        <taxon>Fungi</taxon>
        <taxon>Dikarya</taxon>
        <taxon>Ascomycota</taxon>
        <taxon>Pezizomycotina</taxon>
        <taxon>Leotiomycetes</taxon>
        <taxon>Erysiphales</taxon>
        <taxon>Erysiphaceae</taxon>
        <taxon>Blumeria</taxon>
    </lineage>
</organism>
<protein>
    <submittedName>
        <fullName evidence="2">Uncharacterized protein</fullName>
    </submittedName>
</protein>
<evidence type="ECO:0000256" key="1">
    <source>
        <dbReference type="SAM" id="MobiDB-lite"/>
    </source>
</evidence>
<dbReference type="EMBL" id="UNSH01000067">
    <property type="protein sequence ID" value="SZF04597.1"/>
    <property type="molecule type" value="Genomic_DNA"/>
</dbReference>
<reference evidence="2 3" key="1">
    <citation type="submission" date="2017-11" db="EMBL/GenBank/DDBJ databases">
        <authorList>
            <person name="Kracher B."/>
        </authorList>
    </citation>
    <scope>NUCLEOTIDE SEQUENCE [LARGE SCALE GENOMIC DNA]</scope>
    <source>
        <strain evidence="2 3">RACE1</strain>
    </source>
</reference>
<evidence type="ECO:0000313" key="2">
    <source>
        <dbReference type="EMBL" id="SZF04597.1"/>
    </source>
</evidence>
<feature type="compositionally biased region" description="Polar residues" evidence="1">
    <location>
        <begin position="127"/>
        <end position="148"/>
    </location>
</feature>
<sequence>MRCILAFLLIPQEGLESTKRLAVMSDEFIGSYYDVFKLGANENFPVVESSTGIKMTEVEITGPGTYPRAYCSINLPKKTLIKEVTRNLKSAYYNSHLGLGDADKAAGRCLEVLRTLSVSAREPSDMGRSTTRYRPLNTIDSSYKSTPNARKPRNIWQRLSGTSSHQLEEPPKILLSKIREMEGCSDLGLISLAYQKKIKVTGFGVYFAPEYSNAEFEVEFEVEFDDTVDINDIVFQGQLFAQNIYLTKYYVLAWYMGHLHIFKKNTPKSSWWPETLIGSENGNGEKIIDFICKNYKVLQPLTKVIHEHDNLECFSECCFSNCFTENKEYRQESNRLIAEIRPLKLERLPESVQES</sequence>
<evidence type="ECO:0000313" key="3">
    <source>
        <dbReference type="Proteomes" id="UP000275772"/>
    </source>
</evidence>
<dbReference type="AlphaFoldDB" id="A0A383UXF8"/>
<proteinExistence type="predicted"/>
<dbReference type="VEuPathDB" id="FungiDB:BLGHR1_15394"/>
<feature type="region of interest" description="Disordered" evidence="1">
    <location>
        <begin position="121"/>
        <end position="149"/>
    </location>
</feature>